<dbReference type="InterPro" id="IPR009075">
    <property type="entry name" value="AcylCo_DH/oxidase_C"/>
</dbReference>
<proteinExistence type="inferred from homology"/>
<dbReference type="InterPro" id="IPR046373">
    <property type="entry name" value="Acyl-CoA_Oxase/DH_mid-dom_sf"/>
</dbReference>
<dbReference type="EMBL" id="AZAC01000024">
    <property type="protein sequence ID" value="KIX12736.1"/>
    <property type="molecule type" value="Genomic_DNA"/>
</dbReference>
<dbReference type="InParanoid" id="A0A0D2JAI1"/>
<dbReference type="Pfam" id="PF00441">
    <property type="entry name" value="Acyl-CoA_dh_1"/>
    <property type="match status" value="1"/>
</dbReference>
<keyword evidence="4 6" id="KW-0285">Flavoprotein</keyword>
<evidence type="ECO:0000256" key="1">
    <source>
        <dbReference type="ARBA" id="ARBA00001974"/>
    </source>
</evidence>
<dbReference type="InterPro" id="IPR006091">
    <property type="entry name" value="Acyl-CoA_Oxase/DH_mid-dom"/>
</dbReference>
<organism evidence="10 11">
    <name type="scientific">Dethiosulfatarculus sandiegensis</name>
    <dbReference type="NCBI Taxonomy" id="1429043"/>
    <lineage>
        <taxon>Bacteria</taxon>
        <taxon>Pseudomonadati</taxon>
        <taxon>Thermodesulfobacteriota</taxon>
        <taxon>Desulfarculia</taxon>
        <taxon>Desulfarculales</taxon>
        <taxon>Desulfarculaceae</taxon>
        <taxon>Dethiosulfatarculus</taxon>
    </lineage>
</organism>
<dbReference type="PIRSF" id="PIRSF016578">
    <property type="entry name" value="HsaA"/>
    <property type="match status" value="1"/>
</dbReference>
<reference evidence="10 11" key="1">
    <citation type="submission" date="2013-11" db="EMBL/GenBank/DDBJ databases">
        <title>Metagenomic analysis of a methanogenic consortium involved in long chain n-alkane degradation.</title>
        <authorList>
            <person name="Davidova I.A."/>
            <person name="Callaghan A.V."/>
            <person name="Wawrik B."/>
            <person name="Pruitt S."/>
            <person name="Marks C."/>
            <person name="Duncan K.E."/>
            <person name="Suflita J.M."/>
        </authorList>
    </citation>
    <scope>NUCLEOTIDE SEQUENCE [LARGE SCALE GENOMIC DNA]</scope>
    <source>
        <strain evidence="10 11">SPR</strain>
    </source>
</reference>
<evidence type="ECO:0000256" key="3">
    <source>
        <dbReference type="ARBA" id="ARBA00011881"/>
    </source>
</evidence>
<dbReference type="InterPro" id="IPR009100">
    <property type="entry name" value="AcylCoA_DH/oxidase_NM_dom_sf"/>
</dbReference>
<dbReference type="SUPFAM" id="SSF56645">
    <property type="entry name" value="Acyl-CoA dehydrogenase NM domain-like"/>
    <property type="match status" value="1"/>
</dbReference>
<evidence type="ECO:0000256" key="5">
    <source>
        <dbReference type="ARBA" id="ARBA00022827"/>
    </source>
</evidence>
<comment type="cofactor">
    <cofactor evidence="1 6">
        <name>FAD</name>
        <dbReference type="ChEBI" id="CHEBI:57692"/>
    </cofactor>
</comment>
<dbReference type="AlphaFoldDB" id="A0A0D2JAI1"/>
<accession>A0A0D2JAI1</accession>
<dbReference type="PANTHER" id="PTHR43884:SF12">
    <property type="entry name" value="ISOVALERYL-COA DEHYDROGENASE, MITOCHONDRIAL-RELATED"/>
    <property type="match status" value="1"/>
</dbReference>
<dbReference type="GO" id="GO:0003995">
    <property type="term" value="F:acyl-CoA dehydrogenase activity"/>
    <property type="evidence" value="ECO:0007669"/>
    <property type="project" value="TreeGrafter"/>
</dbReference>
<name>A0A0D2JAI1_9BACT</name>
<gene>
    <name evidence="10" type="ORF">X474_17800</name>
</gene>
<dbReference type="PANTHER" id="PTHR43884">
    <property type="entry name" value="ACYL-COA DEHYDROGENASE"/>
    <property type="match status" value="1"/>
</dbReference>
<evidence type="ECO:0000259" key="8">
    <source>
        <dbReference type="Pfam" id="PF02770"/>
    </source>
</evidence>
<dbReference type="GO" id="GO:0050660">
    <property type="term" value="F:flavin adenine dinucleotide binding"/>
    <property type="evidence" value="ECO:0007669"/>
    <property type="project" value="InterPro"/>
</dbReference>
<feature type="domain" description="Acyl-CoA oxidase/dehydrogenase middle" evidence="8">
    <location>
        <begin position="119"/>
        <end position="213"/>
    </location>
</feature>
<sequence length="378" mass="41413">MLSFENHESFRSYIEDFVQKEIAPLAPAIESEETYPQKAHKAFAREKLFCLAMPKSHGGGGADTRSLALLVESIARVSPSAALLVFPTNAVMRTIDLTGTQEQKDRFFTELSQGDMAMAFCLTEPEHGSDAFDMVTTARKENGHYLVNGVKSYTTLGSNARYYLTFVRTGPRPKAGGISALLIPKDAPGLEFGPPEKKMGLHGSMTSQMYMSDAKVPIENRLWDEGEGWKVLTRVANPMRVWGAASLALGTAQGLFDTSLAHAAHKKKKSQATGFTLADMAMKIESCRAFIYKVCEMVDKENYSPKKIETYTSMAKCLAADTAMEVSELAGRVLGTGMMQADSQAARFFCVAKGIQIFDGSNQIQRLIIARNLQKSGL</sequence>
<dbReference type="InterPro" id="IPR013786">
    <property type="entry name" value="AcylCoA_DH/ox_N"/>
</dbReference>
<evidence type="ECO:0000313" key="11">
    <source>
        <dbReference type="Proteomes" id="UP000032233"/>
    </source>
</evidence>
<evidence type="ECO:0000259" key="7">
    <source>
        <dbReference type="Pfam" id="PF00441"/>
    </source>
</evidence>
<feature type="domain" description="Acyl-CoA dehydrogenase/oxidase C-terminal" evidence="7">
    <location>
        <begin position="226"/>
        <end position="373"/>
    </location>
</feature>
<evidence type="ECO:0000313" key="10">
    <source>
        <dbReference type="EMBL" id="KIX12736.1"/>
    </source>
</evidence>
<dbReference type="STRING" id="1429043.X474_17800"/>
<evidence type="ECO:0000256" key="2">
    <source>
        <dbReference type="ARBA" id="ARBA00009347"/>
    </source>
</evidence>
<dbReference type="Gene3D" id="1.10.540.10">
    <property type="entry name" value="Acyl-CoA dehydrogenase/oxidase, N-terminal domain"/>
    <property type="match status" value="1"/>
</dbReference>
<dbReference type="Gene3D" id="2.40.110.10">
    <property type="entry name" value="Butyryl-CoA Dehydrogenase, subunit A, domain 2"/>
    <property type="match status" value="1"/>
</dbReference>
<keyword evidence="5 6" id="KW-0274">FAD</keyword>
<dbReference type="SUPFAM" id="SSF47203">
    <property type="entry name" value="Acyl-CoA dehydrogenase C-terminal domain-like"/>
    <property type="match status" value="1"/>
</dbReference>
<comment type="subunit">
    <text evidence="3">Homotetramer.</text>
</comment>
<dbReference type="InterPro" id="IPR036250">
    <property type="entry name" value="AcylCo_DH-like_C"/>
</dbReference>
<evidence type="ECO:0008006" key="12">
    <source>
        <dbReference type="Google" id="ProtNLM"/>
    </source>
</evidence>
<evidence type="ECO:0000259" key="9">
    <source>
        <dbReference type="Pfam" id="PF02771"/>
    </source>
</evidence>
<dbReference type="InterPro" id="IPR037069">
    <property type="entry name" value="AcylCoA_DH/ox_N_sf"/>
</dbReference>
<dbReference type="PATRIC" id="fig|1429043.3.peg.3764"/>
<protein>
    <recommendedName>
        <fullName evidence="12">Acyl-CoA dehydrogenase</fullName>
    </recommendedName>
</protein>
<dbReference type="Proteomes" id="UP000032233">
    <property type="component" value="Unassembled WGS sequence"/>
</dbReference>
<comment type="caution">
    <text evidence="10">The sequence shown here is derived from an EMBL/GenBank/DDBJ whole genome shotgun (WGS) entry which is preliminary data.</text>
</comment>
<dbReference type="Pfam" id="PF02771">
    <property type="entry name" value="Acyl-CoA_dh_N"/>
    <property type="match status" value="1"/>
</dbReference>
<evidence type="ECO:0000256" key="6">
    <source>
        <dbReference type="RuleBase" id="RU362125"/>
    </source>
</evidence>
<dbReference type="RefSeq" id="WP_044350288.1">
    <property type="nucleotide sequence ID" value="NZ_AZAC01000024.1"/>
</dbReference>
<dbReference type="OrthoDB" id="9770681at2"/>
<keyword evidence="11" id="KW-1185">Reference proteome</keyword>
<dbReference type="Gene3D" id="1.20.140.10">
    <property type="entry name" value="Butyryl-CoA Dehydrogenase, subunit A, domain 3"/>
    <property type="match status" value="1"/>
</dbReference>
<dbReference type="Pfam" id="PF02770">
    <property type="entry name" value="Acyl-CoA_dh_M"/>
    <property type="match status" value="1"/>
</dbReference>
<keyword evidence="6" id="KW-0560">Oxidoreductase</keyword>
<feature type="domain" description="Acyl-CoA dehydrogenase/oxidase N-terminal" evidence="9">
    <location>
        <begin position="5"/>
        <end position="114"/>
    </location>
</feature>
<comment type="similarity">
    <text evidence="2 6">Belongs to the acyl-CoA dehydrogenase family.</text>
</comment>
<evidence type="ECO:0000256" key="4">
    <source>
        <dbReference type="ARBA" id="ARBA00022630"/>
    </source>
</evidence>